<dbReference type="Pfam" id="PF07589">
    <property type="entry name" value="PEP-CTERM"/>
    <property type="match status" value="1"/>
</dbReference>
<feature type="signal peptide" evidence="1">
    <location>
        <begin position="1"/>
        <end position="23"/>
    </location>
</feature>
<dbReference type="AlphaFoldDB" id="A0A1M6B4M3"/>
<reference evidence="3 4" key="1">
    <citation type="submission" date="2016-11" db="EMBL/GenBank/DDBJ databases">
        <authorList>
            <person name="Jaros S."/>
            <person name="Januszkiewicz K."/>
            <person name="Wedrychowicz H."/>
        </authorList>
    </citation>
    <scope>NUCLEOTIDE SEQUENCE [LARGE SCALE GENOMIC DNA]</scope>
    <source>
        <strain evidence="3 4">DSM 18772</strain>
    </source>
</reference>
<dbReference type="InterPro" id="IPR013424">
    <property type="entry name" value="Ice-binding_C"/>
</dbReference>
<name>A0A1M6B4M3_9BACT</name>
<proteinExistence type="predicted"/>
<dbReference type="Proteomes" id="UP000184510">
    <property type="component" value="Unassembled WGS sequence"/>
</dbReference>
<evidence type="ECO:0000313" key="3">
    <source>
        <dbReference type="EMBL" id="SHI43620.1"/>
    </source>
</evidence>
<evidence type="ECO:0000313" key="4">
    <source>
        <dbReference type="Proteomes" id="UP000184510"/>
    </source>
</evidence>
<sequence>MKTLNKYSSALLGAAASIGMVQAASISVNFIGGDGGNGTIDSAASTGRSGFEATNWNNVGSELGTQNDLTDSAGLTTTADVTWNSTNVWGDGTANTDAAGGDPAAQLIRGYLDDGDTGGGTGVTFDVTNITYAQYSVVLYFSTDTEGGSYRTATVNGNTYDTTGTKSVWSNNPTFDDTNTMVITNLSGDLDVDLLTRNGGDRASISGFQIIDTTAIPEPSSTALLGLGAVAFILRRRK</sequence>
<feature type="chain" id="PRO_5012138472" evidence="1">
    <location>
        <begin position="24"/>
        <end position="238"/>
    </location>
</feature>
<evidence type="ECO:0000256" key="1">
    <source>
        <dbReference type="SAM" id="SignalP"/>
    </source>
</evidence>
<evidence type="ECO:0000259" key="2">
    <source>
        <dbReference type="Pfam" id="PF07589"/>
    </source>
</evidence>
<gene>
    <name evidence="3" type="ORF">SAMN02745181_0116</name>
</gene>
<dbReference type="EMBL" id="FQYR01000002">
    <property type="protein sequence ID" value="SHI43620.1"/>
    <property type="molecule type" value="Genomic_DNA"/>
</dbReference>
<accession>A0A1M6B4M3</accession>
<keyword evidence="1" id="KW-0732">Signal</keyword>
<dbReference type="NCBIfam" id="TIGR02595">
    <property type="entry name" value="PEP_CTERM"/>
    <property type="match status" value="1"/>
</dbReference>
<dbReference type="RefSeq" id="WP_143157571.1">
    <property type="nucleotide sequence ID" value="NZ_FQYR01000002.1"/>
</dbReference>
<protein>
    <submittedName>
        <fullName evidence="3">PEP-CTERM protein-sorting domain-containing protein</fullName>
    </submittedName>
</protein>
<feature type="domain" description="Ice-binding protein C-terminal" evidence="2">
    <location>
        <begin position="215"/>
        <end position="237"/>
    </location>
</feature>
<organism evidence="3 4">
    <name type="scientific">Rubritalea squalenifaciens DSM 18772</name>
    <dbReference type="NCBI Taxonomy" id="1123071"/>
    <lineage>
        <taxon>Bacteria</taxon>
        <taxon>Pseudomonadati</taxon>
        <taxon>Verrucomicrobiota</taxon>
        <taxon>Verrucomicrobiia</taxon>
        <taxon>Verrucomicrobiales</taxon>
        <taxon>Rubritaleaceae</taxon>
        <taxon>Rubritalea</taxon>
    </lineage>
</organism>
<keyword evidence="4" id="KW-1185">Reference proteome</keyword>
<dbReference type="InParanoid" id="A0A1M6B4M3"/>